<evidence type="ECO:0000256" key="1">
    <source>
        <dbReference type="SAM" id="MobiDB-lite"/>
    </source>
</evidence>
<protein>
    <submittedName>
        <fullName evidence="2">Uncharacterized protein</fullName>
    </submittedName>
</protein>
<proteinExistence type="predicted"/>
<evidence type="ECO:0000313" key="2">
    <source>
        <dbReference type="EMBL" id="JAT81781.1"/>
    </source>
</evidence>
<name>A0A1E1W4H2_PECGO</name>
<dbReference type="OrthoDB" id="7490685at2759"/>
<accession>A0A1E1W4H2</accession>
<feature type="non-terminal residue" evidence="2">
    <location>
        <position position="1"/>
    </location>
</feature>
<reference evidence="2" key="1">
    <citation type="submission" date="2015-09" db="EMBL/GenBank/DDBJ databases">
        <title>De novo assembly of Pectinophora gossypiella (Pink Bollworm) gut transcriptome.</title>
        <authorList>
            <person name="Tassone E.E."/>
        </authorList>
    </citation>
    <scope>NUCLEOTIDE SEQUENCE</scope>
</reference>
<organism evidence="2">
    <name type="scientific">Pectinophora gossypiella</name>
    <name type="common">Cotton pink bollworm</name>
    <name type="synonym">Depressaria gossypiella</name>
    <dbReference type="NCBI Taxonomy" id="13191"/>
    <lineage>
        <taxon>Eukaryota</taxon>
        <taxon>Metazoa</taxon>
        <taxon>Ecdysozoa</taxon>
        <taxon>Arthropoda</taxon>
        <taxon>Hexapoda</taxon>
        <taxon>Insecta</taxon>
        <taxon>Pterygota</taxon>
        <taxon>Neoptera</taxon>
        <taxon>Endopterygota</taxon>
        <taxon>Lepidoptera</taxon>
        <taxon>Glossata</taxon>
        <taxon>Ditrysia</taxon>
        <taxon>Gelechioidea</taxon>
        <taxon>Gelechiidae</taxon>
        <taxon>Apatetrinae</taxon>
        <taxon>Pectinophora</taxon>
    </lineage>
</organism>
<gene>
    <name evidence="2" type="ORF">g.19817</name>
</gene>
<dbReference type="AlphaFoldDB" id="A0A1E1W4H2"/>
<feature type="region of interest" description="Disordered" evidence="1">
    <location>
        <begin position="1"/>
        <end position="22"/>
    </location>
</feature>
<sequence length="120" mass="13477">SDDFDNNRPPNDIDRSKLGNFAQVSFKDEGSEADEKAPNNYTTYNVPSIIPNFVTQNDACVKKTSDESYADDKPVSVDHSVETLNEMKDEEVNTVIVMKDNKRLLEESSSLTLVDDTEHC</sequence>
<feature type="non-terminal residue" evidence="2">
    <location>
        <position position="120"/>
    </location>
</feature>
<dbReference type="EMBL" id="GDQN01009273">
    <property type="protein sequence ID" value="JAT81781.1"/>
    <property type="molecule type" value="Transcribed_RNA"/>
</dbReference>